<comment type="caution">
    <text evidence="1">The sequence shown here is derived from an EMBL/GenBank/DDBJ whole genome shotgun (WGS) entry which is preliminary data.</text>
</comment>
<dbReference type="AlphaFoldDB" id="A0A3E0L2D2"/>
<evidence type="ECO:0000313" key="1">
    <source>
        <dbReference type="EMBL" id="REJ41621.1"/>
    </source>
</evidence>
<name>A0A3E0L2D2_9CHRO</name>
<evidence type="ECO:0008006" key="3">
    <source>
        <dbReference type="Google" id="ProtNLM"/>
    </source>
</evidence>
<reference evidence="1 2" key="1">
    <citation type="submission" date="2017-10" db="EMBL/GenBank/DDBJ databases">
        <title>A large-scale comparative metagenomic study reveals the eutrophication-driven functional interactions in six Microcystis-epibionts communities.</title>
        <authorList>
            <person name="Li Q."/>
            <person name="Lin F."/>
        </authorList>
    </citation>
    <scope>NUCLEOTIDE SEQUENCE [LARGE SCALE GENOMIC DNA]</scope>
    <source>
        <strain evidence="1">TF09</strain>
    </source>
</reference>
<sequence>MRVNVDAQKLERLMQILGKEAQGSGTIYFTRGASALLVGWRNSTVDVDIRLDPEPPGIFQVIAKLKKELNINIELASPQDFLPPIPGWR</sequence>
<protein>
    <recommendedName>
        <fullName evidence="3">Nucleotidyl transferase AbiEii/AbiGii toxin family protein</fullName>
    </recommendedName>
</protein>
<proteinExistence type="predicted"/>
<organism evidence="1 2">
    <name type="scientific">Microcystis flos-aquae TF09</name>
    <dbReference type="NCBI Taxonomy" id="2060473"/>
    <lineage>
        <taxon>Bacteria</taxon>
        <taxon>Bacillati</taxon>
        <taxon>Cyanobacteriota</taxon>
        <taxon>Cyanophyceae</taxon>
        <taxon>Oscillatoriophycideae</taxon>
        <taxon>Chroococcales</taxon>
        <taxon>Microcystaceae</taxon>
        <taxon>Microcystis</taxon>
    </lineage>
</organism>
<dbReference type="EMBL" id="QQWC01000003">
    <property type="protein sequence ID" value="REJ41621.1"/>
    <property type="molecule type" value="Genomic_DNA"/>
</dbReference>
<accession>A0A3E0L2D2</accession>
<gene>
    <name evidence="1" type="ORF">DWQ54_11815</name>
</gene>
<evidence type="ECO:0000313" key="2">
    <source>
        <dbReference type="Proteomes" id="UP000256873"/>
    </source>
</evidence>
<dbReference type="Proteomes" id="UP000256873">
    <property type="component" value="Unassembled WGS sequence"/>
</dbReference>